<evidence type="ECO:0000256" key="4">
    <source>
        <dbReference type="SAM" id="SignalP"/>
    </source>
</evidence>
<dbReference type="RefSeq" id="WP_237603898.1">
    <property type="nucleotide sequence ID" value="NZ_JAIRBA010000033.1"/>
</dbReference>
<dbReference type="AlphaFoldDB" id="A0A9X1QV53"/>
<keyword evidence="7" id="KW-1185">Reference proteome</keyword>
<evidence type="ECO:0000256" key="3">
    <source>
        <dbReference type="ARBA" id="ARBA00022737"/>
    </source>
</evidence>
<dbReference type="PANTHER" id="PTHR47566:SF1">
    <property type="entry name" value="PROTEIN NUD1"/>
    <property type="match status" value="1"/>
</dbReference>
<name>A0A9X1QV53_9FLAO</name>
<organism evidence="6 7">
    <name type="scientific">Aequorivita vitellina</name>
    <dbReference type="NCBI Taxonomy" id="2874475"/>
    <lineage>
        <taxon>Bacteria</taxon>
        <taxon>Pseudomonadati</taxon>
        <taxon>Bacteroidota</taxon>
        <taxon>Flavobacteriia</taxon>
        <taxon>Flavobacteriales</taxon>
        <taxon>Flavobacteriaceae</taxon>
        <taxon>Aequorivita</taxon>
    </lineage>
</organism>
<evidence type="ECO:0000259" key="5">
    <source>
        <dbReference type="Pfam" id="PF18962"/>
    </source>
</evidence>
<evidence type="ECO:0000256" key="1">
    <source>
        <dbReference type="ARBA" id="ARBA00022614"/>
    </source>
</evidence>
<dbReference type="EMBL" id="JAIRBA010000033">
    <property type="protein sequence ID" value="MCG2420116.1"/>
    <property type="molecule type" value="Genomic_DNA"/>
</dbReference>
<sequence length="360" mass="39071">MKKILILAAFVHTIFCTAQYTAIPDPNFEDFLEQNGMGDGIPNNGLVLTANIENVTTLSASGKGIQDLTGIEDFTAVELIGCANNNLPFLDVSQNMNLWALNCQSSNVVELHLPPTATLEILNCPENFLTALDISQNPGLEQLYCDINDIGSLDLTNNPVIDLVIATYNNISGVLDTSQNPLLTSISVSHNNISNIDLTQNLILLGFDATNNPLESLDVRNGNNENIATFNVYETSDYLECILVDDASASYLDDWLKDPGTTFVNNQAECDALGVADATLQDFTMYPNPATSEVILNLPNHGFDGLVVTVTNNLGQVLESKEPLRNKTFIKLDVSGYTAGVYFVTLKAGNDVTTKKLVVR</sequence>
<comment type="caution">
    <text evidence="6">The sequence shown here is derived from an EMBL/GenBank/DDBJ whole genome shotgun (WGS) entry which is preliminary data.</text>
</comment>
<proteinExistence type="predicted"/>
<evidence type="ECO:0000256" key="2">
    <source>
        <dbReference type="ARBA" id="ARBA00022729"/>
    </source>
</evidence>
<evidence type="ECO:0000313" key="7">
    <source>
        <dbReference type="Proteomes" id="UP001139461"/>
    </source>
</evidence>
<dbReference type="GO" id="GO:0035591">
    <property type="term" value="F:signaling adaptor activity"/>
    <property type="evidence" value="ECO:0007669"/>
    <property type="project" value="TreeGrafter"/>
</dbReference>
<dbReference type="SUPFAM" id="SSF52058">
    <property type="entry name" value="L domain-like"/>
    <property type="match status" value="1"/>
</dbReference>
<dbReference type="InterPro" id="IPR032675">
    <property type="entry name" value="LRR_dom_sf"/>
</dbReference>
<dbReference type="PANTHER" id="PTHR47566">
    <property type="match status" value="1"/>
</dbReference>
<accession>A0A9X1QV53</accession>
<keyword evidence="3" id="KW-0677">Repeat</keyword>
<feature type="signal peptide" evidence="4">
    <location>
        <begin position="1"/>
        <end position="18"/>
    </location>
</feature>
<reference evidence="6" key="1">
    <citation type="submission" date="2021-09" db="EMBL/GenBank/DDBJ databases">
        <title>Genome of Aequorivita sp. strain F47161.</title>
        <authorList>
            <person name="Wang Y."/>
        </authorList>
    </citation>
    <scope>NUCLEOTIDE SEQUENCE</scope>
    <source>
        <strain evidence="6">F47161</strain>
    </source>
</reference>
<keyword evidence="2 4" id="KW-0732">Signal</keyword>
<dbReference type="NCBIfam" id="TIGR04183">
    <property type="entry name" value="Por_Secre_tail"/>
    <property type="match status" value="1"/>
</dbReference>
<dbReference type="InterPro" id="IPR052574">
    <property type="entry name" value="CDIRP"/>
</dbReference>
<keyword evidence="1" id="KW-0433">Leucine-rich repeat</keyword>
<feature type="domain" description="Secretion system C-terminal sorting" evidence="5">
    <location>
        <begin position="285"/>
        <end position="359"/>
    </location>
</feature>
<feature type="chain" id="PRO_5040754569" evidence="4">
    <location>
        <begin position="19"/>
        <end position="360"/>
    </location>
</feature>
<dbReference type="Pfam" id="PF18962">
    <property type="entry name" value="Por_Secre_tail"/>
    <property type="match status" value="1"/>
</dbReference>
<evidence type="ECO:0000313" key="6">
    <source>
        <dbReference type="EMBL" id="MCG2420116.1"/>
    </source>
</evidence>
<dbReference type="Gene3D" id="3.80.10.10">
    <property type="entry name" value="Ribonuclease Inhibitor"/>
    <property type="match status" value="1"/>
</dbReference>
<dbReference type="InterPro" id="IPR026444">
    <property type="entry name" value="Secre_tail"/>
</dbReference>
<protein>
    <submittedName>
        <fullName evidence="6">T9SS type A sorting domain-containing protein</fullName>
    </submittedName>
</protein>
<dbReference type="Proteomes" id="UP001139461">
    <property type="component" value="Unassembled WGS sequence"/>
</dbReference>
<gene>
    <name evidence="6" type="ORF">K8089_13885</name>
</gene>